<dbReference type="AlphaFoldDB" id="A0A8K0G639"/>
<feature type="compositionally biased region" description="Polar residues" evidence="1">
    <location>
        <begin position="1"/>
        <end position="10"/>
    </location>
</feature>
<organism evidence="3 4">
    <name type="scientific">Ignelater luminosus</name>
    <name type="common">Cucubano</name>
    <name type="synonym">Pyrophorus luminosus</name>
    <dbReference type="NCBI Taxonomy" id="2038154"/>
    <lineage>
        <taxon>Eukaryota</taxon>
        <taxon>Metazoa</taxon>
        <taxon>Ecdysozoa</taxon>
        <taxon>Arthropoda</taxon>
        <taxon>Hexapoda</taxon>
        <taxon>Insecta</taxon>
        <taxon>Pterygota</taxon>
        <taxon>Neoptera</taxon>
        <taxon>Endopterygota</taxon>
        <taxon>Coleoptera</taxon>
        <taxon>Polyphaga</taxon>
        <taxon>Elateriformia</taxon>
        <taxon>Elateroidea</taxon>
        <taxon>Elateridae</taxon>
        <taxon>Agrypninae</taxon>
        <taxon>Pyrophorini</taxon>
        <taxon>Ignelater</taxon>
    </lineage>
</organism>
<dbReference type="InterPro" id="IPR029526">
    <property type="entry name" value="PGBD"/>
</dbReference>
<gene>
    <name evidence="3" type="ORF">ILUMI_18891</name>
</gene>
<dbReference type="Proteomes" id="UP000801492">
    <property type="component" value="Unassembled WGS sequence"/>
</dbReference>
<sequence>MCVNTVNTNKKQQKMRSPETSSSASSGDDLLCIDSDEDCNSEMYEEDNENQQEIAPASSYLATKSLKYIAKANEENNAICCHIIENSFYVDDLIYSGADATVVKGAVDGVTNILNVTDNTTFTINLRDNESAKALGIKWTPQLKYKFSPNAGNSEVTKRSILSAISSLFEPLGIVQPIIREKILIQGLWQAKLQLSVELKHVKWRTNVKYLTPPICWYRPIPLTVIELGSPTSYFLKYFTEDILRTMSEKTNLYAVQNNIKFSSTNVSELNTFIGIHIMMGNLHYPGVRLYWTIECMRDLKTVEIKGDSTEVSDFALKCIEKSGRHYQATPAWKSKENAMRNNSFIGAHARAEKLRFKLLNLGKLTMYNEAMNELVINNFAEMLHEQEENSTDYTYYMPHTPVFKEDKHTTKLRIVFDASARSPTLNDT</sequence>
<keyword evidence="4" id="KW-1185">Reference proteome</keyword>
<dbReference type="PANTHER" id="PTHR47331:SF5">
    <property type="entry name" value="RIBONUCLEASE H"/>
    <property type="match status" value="1"/>
</dbReference>
<dbReference type="EMBL" id="VTPC01084326">
    <property type="protein sequence ID" value="KAF2887281.1"/>
    <property type="molecule type" value="Genomic_DNA"/>
</dbReference>
<proteinExistence type="predicted"/>
<evidence type="ECO:0000259" key="2">
    <source>
        <dbReference type="Pfam" id="PF13843"/>
    </source>
</evidence>
<comment type="caution">
    <text evidence="3">The sequence shown here is derived from an EMBL/GenBank/DDBJ whole genome shotgun (WGS) entry which is preliminary data.</text>
</comment>
<dbReference type="Pfam" id="PF13843">
    <property type="entry name" value="DDE_Tnp_1_7"/>
    <property type="match status" value="1"/>
</dbReference>
<dbReference type="OrthoDB" id="6776360at2759"/>
<accession>A0A8K0G639</accession>
<dbReference type="PANTHER" id="PTHR47331">
    <property type="entry name" value="PHD-TYPE DOMAIN-CONTAINING PROTEIN"/>
    <property type="match status" value="1"/>
</dbReference>
<evidence type="ECO:0000256" key="1">
    <source>
        <dbReference type="SAM" id="MobiDB-lite"/>
    </source>
</evidence>
<protein>
    <recommendedName>
        <fullName evidence="2">PiggyBac transposable element-derived protein domain-containing protein</fullName>
    </recommendedName>
</protein>
<feature type="domain" description="PiggyBac transposable element-derived protein" evidence="2">
    <location>
        <begin position="230"/>
        <end position="293"/>
    </location>
</feature>
<reference evidence="3" key="1">
    <citation type="submission" date="2019-08" db="EMBL/GenBank/DDBJ databases">
        <title>The genome of the North American firefly Photinus pyralis.</title>
        <authorList>
            <consortium name="Photinus pyralis genome working group"/>
            <person name="Fallon T.R."/>
            <person name="Sander Lower S.E."/>
            <person name="Weng J.-K."/>
        </authorList>
    </citation>
    <scope>NUCLEOTIDE SEQUENCE</scope>
    <source>
        <strain evidence="3">TRF0915ILg1</strain>
        <tissue evidence="3">Whole body</tissue>
    </source>
</reference>
<evidence type="ECO:0000313" key="3">
    <source>
        <dbReference type="EMBL" id="KAF2887281.1"/>
    </source>
</evidence>
<feature type="region of interest" description="Disordered" evidence="1">
    <location>
        <begin position="1"/>
        <end position="28"/>
    </location>
</feature>
<dbReference type="Pfam" id="PF05380">
    <property type="entry name" value="Peptidase_A17"/>
    <property type="match status" value="1"/>
</dbReference>
<dbReference type="InterPro" id="IPR008042">
    <property type="entry name" value="Retrotrans_Pao"/>
</dbReference>
<name>A0A8K0G639_IGNLU</name>
<evidence type="ECO:0000313" key="4">
    <source>
        <dbReference type="Proteomes" id="UP000801492"/>
    </source>
</evidence>